<keyword evidence="7" id="KW-1185">Reference proteome</keyword>
<keyword evidence="3" id="KW-0813">Transport</keyword>
<dbReference type="GO" id="GO:0017056">
    <property type="term" value="F:structural constituent of nuclear pore"/>
    <property type="evidence" value="ECO:0007669"/>
    <property type="project" value="TreeGrafter"/>
</dbReference>
<gene>
    <name evidence="6" type="ORF">SAPINGB_P000806</name>
</gene>
<evidence type="ECO:0008006" key="8">
    <source>
        <dbReference type="Google" id="ProtNLM"/>
    </source>
</evidence>
<dbReference type="GeneID" id="43579629"/>
<sequence length="1873" mass="208892">MGIWSPVPFVNFHDAISEALADPLLVDLTTQSKLQELFDVVSDDLKNLFDVPPKSSANRELLRSGEITINNVKYSVNQEFINEASALSDELSIDELIASEFLLNAQEASKQSHTQPIQASIATFHLRRQYILNIIAFIIGNFIDQGPLATKIQSFAKNLESGQTSFFSRVLSSLKSVEANFTSLDEKESRGAILGQLESSDFRNQLKLERDFLLIEHQNLSQILYSIIQKGSIKYTTDFITLIQHVRQLDTYNSLLVHYIPAIHAISLQLDPYLSASPQNLDLPAIANIAKEFKDSKSWRLGYWRGLVQFIFYTYATGLYRSKYVESDGSNTPNSANELDFKADLQDPIKESIDDGALELLMFTASDINPSSINFEPFYDFRPDLKFCVPDFKSLGRFSNGISDLIYSNLEKLTEGVITNLADILREMRLNEEDMYLANAQREIYDGANEENTCGVDLERFFIFICCLYYDRPDSALPFWVDQESDLYNFVLWASQCDIVFMATAFSAMLASLASGPACALAVHKFLSEHATNPSFASRTRKIAKLSWSQIIKALSSSIKNLKPPQPPPSSLLLSKAKVIADIPELDSSDVWILTTYLQILSQVVKYSTEARDELLTSYLSSSGDGKQPTKPENANGPNGTLPPPAPVSGSNSLVISSSLSNGAVTQVQQPLAEPPKEKDNGLVVSILFEFLSFYTPLFGPILYTLSGFALSESQQVKDNLWTALDQWLFNTTIAFPQNEYLGADVASKERLFRLMSSFPTVYGFVSFLEALLRPSSTQQSDLYSLPFPENLGGKYRSPGLWPYVDFIINEVFVTSATSTTMSEKSKMQIQLPTIRFILHCLQHFDPEIPIISASAGIDINVIVKTQTFQDFIQIHPSSIAMNYLFSTKIYTPLIEIASVGIDAVSELPEDSPTVSILIDTLRIINDILNLQNIFIDAVKKANRAGDSGPIHLSTHGLSSFEDAILFNLSIISHLALYTSSPNATLARLSLSLLDRVSHSSQFSTPSYSTVDSRIRGNRLLSILEAVDDSVRIKEGIIEQLTRPLDSYVSTGLIPDAGLRIKEEILKFLISNLPSTYKEASISHLLLGFKINSDGSLSPDSTRGGIFSEISILETIIQTAFNSNRAITGSYIPYQPARISSLCYKIIRLLIKNSLSTGIMIEYLREKSFFLSSLKSEPIVDSRAIWDEIPFEDVPEFYTSYSARAFLCFIDKRASLLECLSIELHAAALSGSLSAVSRYMEALANMNIKNDDTFETSSATKILSFLDVVEYTIPPKERLNEEITSTFGEQLVAHILRRDSELDDQSAVAELTYLLRLKGLELMGTGHITSLNDPSFVQAIDSVIISFTRNRLLDRLRSTQLSCLQAWSKLLLVVVNDSDLAPNDRTNLLLEVFQSVVHKLKLYSTTDSEYAENLASLLVSLYSIYLSDINAMERTISNKNPSLLKKNSAERTHPLFKAVISSILTSNSTPTLRSELYVIAYKYLKNVLSDESLTASSSIIRNCLQTIRVSGDKLIEFICNDALNGEGTTRLTAYILLEVFSTLSIRAKSTFLLDTLVKYNMLLLIVRSISHCDEEIVKRDDLQFSYLSTTNKRSHLSGVFAAANRHYQIMIFKSIVSLLLQLARTRHGAHQITQCGLFEILKTCKFLRIDPDVGIDVRSAFNPVLTNKKFDASFSKGENLSDPTIAGIRNFRSVLFRAFSRSYSGTNDPNSPFYDDHINASNHGSSAFNNTSNGAGPVGEAPVPFFSVFQYDPQATFYYLVNPTFQLITATLLSLGSENEPVIARVRSFLQSHELLVVALLRKDVLARGKPADFLEDDQLFDDDMDLLPLSKKPTPVHEEKPQMEQQDSLSSLVNHIVLLISLTNYVPGIQQN</sequence>
<evidence type="ECO:0000313" key="7">
    <source>
        <dbReference type="Proteomes" id="UP000398389"/>
    </source>
</evidence>
<dbReference type="RefSeq" id="XP_031851420.1">
    <property type="nucleotide sequence ID" value="XM_031995529.1"/>
</dbReference>
<comment type="subcellular location">
    <subcellularLocation>
        <location evidence="1">Nucleus</location>
    </subcellularLocation>
</comment>
<dbReference type="PANTHER" id="PTHR31344">
    <property type="entry name" value="NUCLEAR PORE COMPLEX PROTEIN NUP205"/>
    <property type="match status" value="1"/>
</dbReference>
<evidence type="ECO:0000256" key="5">
    <source>
        <dbReference type="SAM" id="MobiDB-lite"/>
    </source>
</evidence>
<dbReference type="OrthoDB" id="2019644at2759"/>
<reference evidence="6 7" key="1">
    <citation type="submission" date="2019-09" db="EMBL/GenBank/DDBJ databases">
        <authorList>
            <person name="Brejova B."/>
        </authorList>
    </citation>
    <scope>NUCLEOTIDE SEQUENCE [LARGE SCALE GENOMIC DNA]</scope>
</reference>
<keyword evidence="4" id="KW-0539">Nucleus</keyword>
<evidence type="ECO:0000256" key="1">
    <source>
        <dbReference type="ARBA" id="ARBA00004123"/>
    </source>
</evidence>
<organism evidence="6 7">
    <name type="scientific">Magnusiomyces paraingens</name>
    <dbReference type="NCBI Taxonomy" id="2606893"/>
    <lineage>
        <taxon>Eukaryota</taxon>
        <taxon>Fungi</taxon>
        <taxon>Dikarya</taxon>
        <taxon>Ascomycota</taxon>
        <taxon>Saccharomycotina</taxon>
        <taxon>Dipodascomycetes</taxon>
        <taxon>Dipodascales</taxon>
        <taxon>Dipodascaceae</taxon>
        <taxon>Magnusiomyces</taxon>
    </lineage>
</organism>
<evidence type="ECO:0000256" key="3">
    <source>
        <dbReference type="ARBA" id="ARBA00022448"/>
    </source>
</evidence>
<name>A0A5E8B9V5_9ASCO</name>
<dbReference type="GO" id="GO:0044611">
    <property type="term" value="C:nuclear pore inner ring"/>
    <property type="evidence" value="ECO:0007669"/>
    <property type="project" value="TreeGrafter"/>
</dbReference>
<feature type="compositionally biased region" description="Polar residues" evidence="5">
    <location>
        <begin position="620"/>
        <end position="639"/>
    </location>
</feature>
<feature type="region of interest" description="Disordered" evidence="5">
    <location>
        <begin position="620"/>
        <end position="648"/>
    </location>
</feature>
<dbReference type="Proteomes" id="UP000398389">
    <property type="component" value="Unassembled WGS sequence"/>
</dbReference>
<dbReference type="Pfam" id="PF11894">
    <property type="entry name" value="Nup192"/>
    <property type="match status" value="2"/>
</dbReference>
<dbReference type="InterPro" id="IPR021827">
    <property type="entry name" value="Nup186/Nup192/Nup205"/>
</dbReference>
<dbReference type="EMBL" id="CABVLU010000001">
    <property type="protein sequence ID" value="VVT45592.1"/>
    <property type="molecule type" value="Genomic_DNA"/>
</dbReference>
<dbReference type="GO" id="GO:0006999">
    <property type="term" value="P:nuclear pore organization"/>
    <property type="evidence" value="ECO:0007669"/>
    <property type="project" value="TreeGrafter"/>
</dbReference>
<evidence type="ECO:0000313" key="6">
    <source>
        <dbReference type="EMBL" id="VVT45592.1"/>
    </source>
</evidence>
<protein>
    <recommendedName>
        <fullName evidence="8">Nucleoporin</fullName>
    </recommendedName>
</protein>
<dbReference type="PANTHER" id="PTHR31344:SF0">
    <property type="entry name" value="NUCLEAR PORE COMPLEX PROTEIN NUP205"/>
    <property type="match status" value="1"/>
</dbReference>
<proteinExistence type="inferred from homology"/>
<accession>A0A5E8B9V5</accession>
<evidence type="ECO:0000256" key="2">
    <source>
        <dbReference type="ARBA" id="ARBA00005892"/>
    </source>
</evidence>
<evidence type="ECO:0000256" key="4">
    <source>
        <dbReference type="ARBA" id="ARBA00023242"/>
    </source>
</evidence>
<comment type="similarity">
    <text evidence="2">Belongs to the NUP186/NUP192/NUP205 family.</text>
</comment>